<dbReference type="EMBL" id="JXIQ01000093">
    <property type="protein sequence ID" value="KIY21828.1"/>
    <property type="molecule type" value="Genomic_DNA"/>
</dbReference>
<comment type="caution">
    <text evidence="9">The sequence shown here is derived from an EMBL/GenBank/DDBJ whole genome shotgun (WGS) entry which is preliminary data.</text>
</comment>
<feature type="transmembrane region" description="Helical" evidence="7">
    <location>
        <begin position="112"/>
        <end position="131"/>
    </location>
</feature>
<dbReference type="GO" id="GO:1902600">
    <property type="term" value="P:proton transmembrane transport"/>
    <property type="evidence" value="ECO:0007669"/>
    <property type="project" value="InterPro"/>
</dbReference>
<dbReference type="Gene3D" id="1.20.1530.20">
    <property type="match status" value="1"/>
</dbReference>
<name>A0A0D6ZB81_9BACI</name>
<keyword evidence="10" id="KW-1185">Reference proteome</keyword>
<evidence type="ECO:0000256" key="7">
    <source>
        <dbReference type="SAM" id="Phobius"/>
    </source>
</evidence>
<keyword evidence="5 7" id="KW-1133">Transmembrane helix</keyword>
<feature type="transmembrane region" description="Helical" evidence="7">
    <location>
        <begin position="6"/>
        <end position="23"/>
    </location>
</feature>
<dbReference type="PANTHER" id="PTHR42751:SF3">
    <property type="entry name" value="SODIUM_GLUTAMATE SYMPORTER"/>
    <property type="match status" value="1"/>
</dbReference>
<dbReference type="Pfam" id="PF00999">
    <property type="entry name" value="Na_H_Exchanger"/>
    <property type="match status" value="1"/>
</dbReference>
<evidence type="ECO:0000313" key="9">
    <source>
        <dbReference type="EMBL" id="KIY21828.1"/>
    </source>
</evidence>
<dbReference type="InterPro" id="IPR006153">
    <property type="entry name" value="Cation/H_exchanger_TM"/>
</dbReference>
<feature type="domain" description="Cation/H+ exchanger transmembrane" evidence="8">
    <location>
        <begin position="14"/>
        <end position="360"/>
    </location>
</feature>
<sequence>MVNLILIIGLFLLMLFFISMVGIKLIKIPDILLYILLGLALSFVIKESKVIEVAGEIGLILLFFILGMKFPVNRLVSNSSRVWKGGLLDVILGVFVTALISSLFGLDWISSLIVGGFVYATSSSITAKLLEDENRSENKESEFMHLILVFEDLIAPILVTVLIGLSGNGMTITDFLLILLKISILAGIAVFFAKIVFKKAESILQEINQEDIFIVLITGIALTYAGVATMLGLSEVIGAFLAGVMLSEFTKKDKIEKAALPVRNIFLPFFFLNFGLHITLTSDIPHLGLLVVLILWSLIHKLIVGFIGGQWYGLSKRDSLNAGLSLTQRGEFSVIIAALASGDLKVFSNTYILVIAVIGTISFQFAPRMKNLIVDKVKEKTG</sequence>
<evidence type="ECO:0000259" key="8">
    <source>
        <dbReference type="Pfam" id="PF00999"/>
    </source>
</evidence>
<dbReference type="GO" id="GO:0015297">
    <property type="term" value="F:antiporter activity"/>
    <property type="evidence" value="ECO:0007669"/>
    <property type="project" value="InterPro"/>
</dbReference>
<feature type="transmembrane region" description="Helical" evidence="7">
    <location>
        <begin position="143"/>
        <end position="163"/>
    </location>
</feature>
<feature type="transmembrane region" description="Helical" evidence="7">
    <location>
        <begin position="57"/>
        <end position="75"/>
    </location>
</feature>
<organism evidence="9 10">
    <name type="scientific">Mesobacillus subterraneus</name>
    <dbReference type="NCBI Taxonomy" id="285983"/>
    <lineage>
        <taxon>Bacteria</taxon>
        <taxon>Bacillati</taxon>
        <taxon>Bacillota</taxon>
        <taxon>Bacilli</taxon>
        <taxon>Bacillales</taxon>
        <taxon>Bacillaceae</taxon>
        <taxon>Mesobacillus</taxon>
    </lineage>
</organism>
<dbReference type="PANTHER" id="PTHR42751">
    <property type="entry name" value="SODIUM/HYDROGEN EXCHANGER FAMILY/TRKA DOMAIN PROTEIN"/>
    <property type="match status" value="1"/>
</dbReference>
<keyword evidence="3" id="KW-0813">Transport</keyword>
<evidence type="ECO:0000313" key="10">
    <source>
        <dbReference type="Proteomes" id="UP000032512"/>
    </source>
</evidence>
<evidence type="ECO:0000256" key="4">
    <source>
        <dbReference type="ARBA" id="ARBA00022692"/>
    </source>
</evidence>
<feature type="transmembrane region" description="Helical" evidence="7">
    <location>
        <begin position="28"/>
        <end position="45"/>
    </location>
</feature>
<reference evidence="9 10" key="1">
    <citation type="submission" date="2015-01" db="EMBL/GenBank/DDBJ databases">
        <title>Draft genome sequences of the supercritical CO2 tolerant bacteria Bacillus subterraneus MITOT1 and Bacillus cereus MIT0214.</title>
        <authorList>
            <person name="Peet K.C."/>
            <person name="Thompson J.R."/>
        </authorList>
    </citation>
    <scope>NUCLEOTIDE SEQUENCE [LARGE SCALE GENOMIC DNA]</scope>
    <source>
        <strain evidence="9 10">MITOT1</strain>
    </source>
</reference>
<dbReference type="InterPro" id="IPR038770">
    <property type="entry name" value="Na+/solute_symporter_sf"/>
</dbReference>
<feature type="transmembrane region" description="Helical" evidence="7">
    <location>
        <begin position="286"/>
        <end position="308"/>
    </location>
</feature>
<feature type="transmembrane region" description="Helical" evidence="7">
    <location>
        <begin position="209"/>
        <end position="227"/>
    </location>
</feature>
<evidence type="ECO:0000256" key="2">
    <source>
        <dbReference type="ARBA" id="ARBA00005551"/>
    </source>
</evidence>
<comment type="subcellular location">
    <subcellularLocation>
        <location evidence="1">Membrane</location>
        <topology evidence="1">Multi-pass membrane protein</topology>
    </subcellularLocation>
</comment>
<feature type="transmembrane region" description="Helical" evidence="7">
    <location>
        <begin position="87"/>
        <end position="106"/>
    </location>
</feature>
<keyword evidence="6 7" id="KW-0472">Membrane</keyword>
<evidence type="ECO:0000256" key="5">
    <source>
        <dbReference type="ARBA" id="ARBA00022989"/>
    </source>
</evidence>
<dbReference type="PATRIC" id="fig|285983.3.peg.1026"/>
<dbReference type="Proteomes" id="UP000032512">
    <property type="component" value="Unassembled WGS sequence"/>
</dbReference>
<evidence type="ECO:0000256" key="6">
    <source>
        <dbReference type="ARBA" id="ARBA00023136"/>
    </source>
</evidence>
<dbReference type="GO" id="GO:0016020">
    <property type="term" value="C:membrane"/>
    <property type="evidence" value="ECO:0007669"/>
    <property type="project" value="UniProtKB-SubCell"/>
</dbReference>
<dbReference type="AlphaFoldDB" id="A0A0D6ZB81"/>
<feature type="transmembrane region" description="Helical" evidence="7">
    <location>
        <begin position="346"/>
        <end position="366"/>
    </location>
</feature>
<gene>
    <name evidence="9" type="ORF">UB32_11795</name>
</gene>
<feature type="transmembrane region" description="Helical" evidence="7">
    <location>
        <begin position="262"/>
        <end position="280"/>
    </location>
</feature>
<keyword evidence="4 7" id="KW-0812">Transmembrane</keyword>
<accession>A0A0D6ZB81</accession>
<evidence type="ECO:0000256" key="3">
    <source>
        <dbReference type="ARBA" id="ARBA00022448"/>
    </source>
</evidence>
<comment type="similarity">
    <text evidence="2">Belongs to the monovalent cation:proton antiporter 2 (CPA2) transporter (TC 2.A.37) family.</text>
</comment>
<feature type="transmembrane region" description="Helical" evidence="7">
    <location>
        <begin position="175"/>
        <end position="197"/>
    </location>
</feature>
<evidence type="ECO:0000256" key="1">
    <source>
        <dbReference type="ARBA" id="ARBA00004141"/>
    </source>
</evidence>
<protein>
    <submittedName>
        <fullName evidence="9">Sodium:proton exchanger</fullName>
    </submittedName>
</protein>
<proteinExistence type="inferred from homology"/>